<evidence type="ECO:0000313" key="2">
    <source>
        <dbReference type="EMBL" id="KAI5433773.1"/>
    </source>
</evidence>
<organism evidence="2 3">
    <name type="scientific">Pisum sativum</name>
    <name type="common">Garden pea</name>
    <name type="synonym">Lathyrus oleraceus</name>
    <dbReference type="NCBI Taxonomy" id="3888"/>
    <lineage>
        <taxon>Eukaryota</taxon>
        <taxon>Viridiplantae</taxon>
        <taxon>Streptophyta</taxon>
        <taxon>Embryophyta</taxon>
        <taxon>Tracheophyta</taxon>
        <taxon>Spermatophyta</taxon>
        <taxon>Magnoliopsida</taxon>
        <taxon>eudicotyledons</taxon>
        <taxon>Gunneridae</taxon>
        <taxon>Pentapetalae</taxon>
        <taxon>rosids</taxon>
        <taxon>fabids</taxon>
        <taxon>Fabales</taxon>
        <taxon>Fabaceae</taxon>
        <taxon>Papilionoideae</taxon>
        <taxon>50 kb inversion clade</taxon>
        <taxon>NPAAA clade</taxon>
        <taxon>Hologalegina</taxon>
        <taxon>IRL clade</taxon>
        <taxon>Fabeae</taxon>
        <taxon>Lathyrus</taxon>
    </lineage>
</organism>
<evidence type="ECO:0000313" key="3">
    <source>
        <dbReference type="Proteomes" id="UP001058974"/>
    </source>
</evidence>
<dbReference type="Gramene" id="Psat02G0087500-T1">
    <property type="protein sequence ID" value="KAI5433773.1"/>
    <property type="gene ID" value="KIW84_020875"/>
</dbReference>
<evidence type="ECO:0000256" key="1">
    <source>
        <dbReference type="SAM" id="MobiDB-lite"/>
    </source>
</evidence>
<dbReference type="EMBL" id="JAMSHJ010000002">
    <property type="protein sequence ID" value="KAI5433773.1"/>
    <property type="molecule type" value="Genomic_DNA"/>
</dbReference>
<dbReference type="Proteomes" id="UP001058974">
    <property type="component" value="Chromosome 2"/>
</dbReference>
<dbReference type="AlphaFoldDB" id="A0A9D4Y8J7"/>
<gene>
    <name evidence="2" type="ORF">KIW84_020875</name>
</gene>
<keyword evidence="3" id="KW-1185">Reference proteome</keyword>
<sequence>MMLYGKIDPMDIYEVEGQLGKLARGRGQNRQNYTTRNHPTCQLCNECGHEVMDCWHRFDEYFEPTTQKSQAQATTSTNSNNAQEGNKNQDTPIAPINAYLAYQDQVQLPQGMKSQARLADPGASHHITSNSSNFQYIKSCVGANKIVVGNGHSIKVQAVENIKS</sequence>
<feature type="region of interest" description="Disordered" evidence="1">
    <location>
        <begin position="66"/>
        <end position="92"/>
    </location>
</feature>
<name>A0A9D4Y8J7_PEA</name>
<comment type="caution">
    <text evidence="2">The sequence shown here is derived from an EMBL/GenBank/DDBJ whole genome shotgun (WGS) entry which is preliminary data.</text>
</comment>
<accession>A0A9D4Y8J7</accession>
<feature type="compositionally biased region" description="Low complexity" evidence="1">
    <location>
        <begin position="69"/>
        <end position="83"/>
    </location>
</feature>
<proteinExistence type="predicted"/>
<protein>
    <submittedName>
        <fullName evidence="2">Uncharacterized protein</fullName>
    </submittedName>
</protein>
<reference evidence="2 3" key="1">
    <citation type="journal article" date="2022" name="Nat. Genet.">
        <title>Improved pea reference genome and pan-genome highlight genomic features and evolutionary characteristics.</title>
        <authorList>
            <person name="Yang T."/>
            <person name="Liu R."/>
            <person name="Luo Y."/>
            <person name="Hu S."/>
            <person name="Wang D."/>
            <person name="Wang C."/>
            <person name="Pandey M.K."/>
            <person name="Ge S."/>
            <person name="Xu Q."/>
            <person name="Li N."/>
            <person name="Li G."/>
            <person name="Huang Y."/>
            <person name="Saxena R.K."/>
            <person name="Ji Y."/>
            <person name="Li M."/>
            <person name="Yan X."/>
            <person name="He Y."/>
            <person name="Liu Y."/>
            <person name="Wang X."/>
            <person name="Xiang C."/>
            <person name="Varshney R.K."/>
            <person name="Ding H."/>
            <person name="Gao S."/>
            <person name="Zong X."/>
        </authorList>
    </citation>
    <scope>NUCLEOTIDE SEQUENCE [LARGE SCALE GENOMIC DNA]</scope>
    <source>
        <strain evidence="2 3">cv. Zhongwan 6</strain>
    </source>
</reference>